<evidence type="ECO:0000256" key="1">
    <source>
        <dbReference type="ARBA" id="ARBA00007734"/>
    </source>
</evidence>
<dbReference type="SUPFAM" id="SSF54106">
    <property type="entry name" value="LysM domain"/>
    <property type="match status" value="3"/>
</dbReference>
<dbReference type="HOGENOM" id="CLU_009520_1_4_6"/>
<dbReference type="InterPro" id="IPR018392">
    <property type="entry name" value="LysM"/>
</dbReference>
<dbReference type="OrthoDB" id="9815002at2"/>
<dbReference type="Proteomes" id="UP000000238">
    <property type="component" value="Chromosome"/>
</dbReference>
<evidence type="ECO:0000313" key="5">
    <source>
        <dbReference type="EMBL" id="ABC29326.1"/>
    </source>
</evidence>
<name>Q2SJ48_HAHCH</name>
<dbReference type="PROSITE" id="PS51782">
    <property type="entry name" value="LYSM"/>
    <property type="match status" value="3"/>
</dbReference>
<dbReference type="eggNOG" id="COG0741">
    <property type="taxonomic scope" value="Bacteria"/>
</dbReference>
<dbReference type="AlphaFoldDB" id="Q2SJ48"/>
<accession>Q2SJ48</accession>
<dbReference type="STRING" id="349521.HCH_02524"/>
<dbReference type="CAZy" id="GH23">
    <property type="family name" value="Glycoside Hydrolase Family 23"/>
</dbReference>
<gene>
    <name evidence="5" type="ordered locus">HCH_02524</name>
</gene>
<feature type="domain" description="LysM" evidence="4">
    <location>
        <begin position="382"/>
        <end position="425"/>
    </location>
</feature>
<dbReference type="GO" id="GO:0008932">
    <property type="term" value="F:lytic endotransglycosylase activity"/>
    <property type="evidence" value="ECO:0007669"/>
    <property type="project" value="TreeGrafter"/>
</dbReference>
<dbReference type="Pfam" id="PF01476">
    <property type="entry name" value="LysM"/>
    <property type="match status" value="3"/>
</dbReference>
<sequence>MVWISRLAITLSLLVCASCAQLKGLSKEGGEPLADESAAQQANASPRKNGEGPAGGRQDPWNPSLQSDYEYLDLNDLSPEEQLTWAAQGARGEDGDIEAGVDETPVNIWNRIRAGFALDLVNQTNPRIDSEQKWYASHQSYLDRTFGRSALYLHHIVNEAEKRKMPLELALLPVVESAFDPFAYSHGRASGIWQFIPSTGKHFGLQQNWWYDGRRDIVASTDAALTYLQKLSDMFDGDWLLALAAYNSGAGTVMRAIKKNKAKGLPTDYWSLSLPRETSMYVPRLLAIAKVVADPDTNGVTLVDIADEPYFGVVELDSQIDLAQAAKLAQIDVDDLYVLNPGYNQWATAPLGPHRLVLPLPQLKVFKEAYASTPKKQLVNWTRYKVRQGDTLITIAKQHKTTPEVVQEVNRLKGALIRVGQQLLIPSSYEGEDFYSLSADNRLEAKQSKQVGGSGTAKVEHVVKAGDTLWDIAQDYKVNVRKLARWNGMAPGDVLSPGKTLVIWTKSGVQQTAKASSPSIKNRQVIRKIGYKIRSGDSLYRIASRFNVSVNDLLRWNSINKGSVLRPGQRLSIYVDVTQIN</sequence>
<feature type="domain" description="LysM" evidence="4">
    <location>
        <begin position="529"/>
        <end position="573"/>
    </location>
</feature>
<dbReference type="PANTHER" id="PTHR33734">
    <property type="entry name" value="LYSM DOMAIN-CONTAINING GPI-ANCHORED PROTEIN 2"/>
    <property type="match status" value="1"/>
</dbReference>
<comment type="similarity">
    <text evidence="1">Belongs to the transglycosylase Slt family.</text>
</comment>
<keyword evidence="6" id="KW-1185">Reference proteome</keyword>
<keyword evidence="3" id="KW-0732">Signal</keyword>
<dbReference type="CDD" id="cd16894">
    <property type="entry name" value="MltD-like"/>
    <property type="match status" value="1"/>
</dbReference>
<dbReference type="Gene3D" id="1.10.530.10">
    <property type="match status" value="1"/>
</dbReference>
<dbReference type="RefSeq" id="WP_011396395.1">
    <property type="nucleotide sequence ID" value="NC_007645.1"/>
</dbReference>
<evidence type="ECO:0000313" key="6">
    <source>
        <dbReference type="Proteomes" id="UP000000238"/>
    </source>
</evidence>
<dbReference type="KEGG" id="hch:HCH_02524"/>
<dbReference type="PROSITE" id="PS00922">
    <property type="entry name" value="TRANSGLYCOSYLASE"/>
    <property type="match status" value="1"/>
</dbReference>
<dbReference type="CDD" id="cd00118">
    <property type="entry name" value="LysM"/>
    <property type="match status" value="3"/>
</dbReference>
<dbReference type="PANTHER" id="PTHR33734:SF22">
    <property type="entry name" value="MEMBRANE-BOUND LYTIC MUREIN TRANSGLYCOSYLASE D"/>
    <property type="match status" value="1"/>
</dbReference>
<proteinExistence type="inferred from homology"/>
<feature type="chain" id="PRO_5004215537" evidence="3">
    <location>
        <begin position="21"/>
        <end position="581"/>
    </location>
</feature>
<dbReference type="FunFam" id="1.10.530.10:FF:000004">
    <property type="entry name" value="Membrane-bound lytic murein transglycosylase D"/>
    <property type="match status" value="1"/>
</dbReference>
<feature type="signal peptide" evidence="3">
    <location>
        <begin position="1"/>
        <end position="20"/>
    </location>
</feature>
<dbReference type="SMART" id="SM00257">
    <property type="entry name" value="LysM"/>
    <property type="match status" value="3"/>
</dbReference>
<dbReference type="InterPro" id="IPR036779">
    <property type="entry name" value="LysM_dom_sf"/>
</dbReference>
<reference evidence="5 6" key="1">
    <citation type="journal article" date="2005" name="Nucleic Acids Res.">
        <title>Genomic blueprint of Hahella chejuensis, a marine microbe producing an algicidal agent.</title>
        <authorList>
            <person name="Jeong H."/>
            <person name="Yim J.H."/>
            <person name="Lee C."/>
            <person name="Choi S.-H."/>
            <person name="Park Y.K."/>
            <person name="Yoon S.H."/>
            <person name="Hur C.-G."/>
            <person name="Kang H.-Y."/>
            <person name="Kim D."/>
            <person name="Lee H.H."/>
            <person name="Park K.H."/>
            <person name="Park S.-H."/>
            <person name="Park H.-S."/>
            <person name="Lee H.K."/>
            <person name="Oh T.K."/>
            <person name="Kim J.F."/>
        </authorList>
    </citation>
    <scope>NUCLEOTIDE SEQUENCE [LARGE SCALE GENOMIC DNA]</scope>
    <source>
        <strain evidence="5 6">KCTC 2396</strain>
    </source>
</reference>
<dbReference type="InterPro" id="IPR000189">
    <property type="entry name" value="Transglyc_AS"/>
</dbReference>
<dbReference type="eggNOG" id="COG1388">
    <property type="taxonomic scope" value="Bacteria"/>
</dbReference>
<dbReference type="InterPro" id="IPR008258">
    <property type="entry name" value="Transglycosylase_SLT_dom_1"/>
</dbReference>
<evidence type="ECO:0000256" key="3">
    <source>
        <dbReference type="SAM" id="SignalP"/>
    </source>
</evidence>
<feature type="domain" description="LysM" evidence="4">
    <location>
        <begin position="459"/>
        <end position="503"/>
    </location>
</feature>
<dbReference type="InterPro" id="IPR023346">
    <property type="entry name" value="Lysozyme-like_dom_sf"/>
</dbReference>
<evidence type="ECO:0000259" key="4">
    <source>
        <dbReference type="PROSITE" id="PS51782"/>
    </source>
</evidence>
<organism evidence="5 6">
    <name type="scientific">Hahella chejuensis (strain KCTC 2396)</name>
    <dbReference type="NCBI Taxonomy" id="349521"/>
    <lineage>
        <taxon>Bacteria</taxon>
        <taxon>Pseudomonadati</taxon>
        <taxon>Pseudomonadota</taxon>
        <taxon>Gammaproteobacteria</taxon>
        <taxon>Oceanospirillales</taxon>
        <taxon>Hahellaceae</taxon>
        <taxon>Hahella</taxon>
    </lineage>
</organism>
<dbReference type="EMBL" id="CP000155">
    <property type="protein sequence ID" value="ABC29326.1"/>
    <property type="molecule type" value="Genomic_DNA"/>
</dbReference>
<protein>
    <submittedName>
        <fullName evidence="5">Soluble lytic murein transglycosylase and related regulatory protein (Some contain LysM/invasin domains)</fullName>
    </submittedName>
</protein>
<dbReference type="GO" id="GO:0016020">
    <property type="term" value="C:membrane"/>
    <property type="evidence" value="ECO:0007669"/>
    <property type="project" value="InterPro"/>
</dbReference>
<dbReference type="SUPFAM" id="SSF53955">
    <property type="entry name" value="Lysozyme-like"/>
    <property type="match status" value="1"/>
</dbReference>
<evidence type="ECO:0000256" key="2">
    <source>
        <dbReference type="SAM" id="MobiDB-lite"/>
    </source>
</evidence>
<dbReference type="GO" id="GO:0000270">
    <property type="term" value="P:peptidoglycan metabolic process"/>
    <property type="evidence" value="ECO:0007669"/>
    <property type="project" value="InterPro"/>
</dbReference>
<dbReference type="Gene3D" id="3.10.350.10">
    <property type="entry name" value="LysM domain"/>
    <property type="match status" value="3"/>
</dbReference>
<dbReference type="Pfam" id="PF01464">
    <property type="entry name" value="SLT"/>
    <property type="match status" value="1"/>
</dbReference>
<feature type="region of interest" description="Disordered" evidence="2">
    <location>
        <begin position="27"/>
        <end position="62"/>
    </location>
</feature>